<dbReference type="Proteomes" id="UP000271098">
    <property type="component" value="Unassembled WGS sequence"/>
</dbReference>
<name>A0A183ELY9_9BILA</name>
<reference evidence="2 3" key="2">
    <citation type="submission" date="2018-11" db="EMBL/GenBank/DDBJ databases">
        <authorList>
            <consortium name="Pathogen Informatics"/>
        </authorList>
    </citation>
    <scope>NUCLEOTIDE SEQUENCE [LARGE SCALE GENOMIC DNA]</scope>
</reference>
<sequence length="87" mass="9924">METFMEYIQTVIAQDFGFSDEETMKSLQDCLRKLHSDRMLQPAPPKPGDMPETPTKPFGPVLSRSMIDIRLDIAEIQSRCSRANCEC</sequence>
<dbReference type="AlphaFoldDB" id="A0A183ELY9"/>
<dbReference type="EMBL" id="UYRT01093950">
    <property type="protein sequence ID" value="VDN39277.1"/>
    <property type="molecule type" value="Genomic_DNA"/>
</dbReference>
<accession>A0A183ELY9</accession>
<gene>
    <name evidence="2" type="ORF">GPUH_LOCUS21980</name>
</gene>
<evidence type="ECO:0000313" key="2">
    <source>
        <dbReference type="EMBL" id="VDN39277.1"/>
    </source>
</evidence>
<proteinExistence type="predicted"/>
<evidence type="ECO:0000256" key="1">
    <source>
        <dbReference type="SAM" id="MobiDB-lite"/>
    </source>
</evidence>
<reference evidence="4" key="1">
    <citation type="submission" date="2016-06" db="UniProtKB">
        <authorList>
            <consortium name="WormBaseParasite"/>
        </authorList>
    </citation>
    <scope>IDENTIFICATION</scope>
</reference>
<protein>
    <submittedName>
        <fullName evidence="4">USE1-like protein</fullName>
    </submittedName>
</protein>
<evidence type="ECO:0000313" key="3">
    <source>
        <dbReference type="Proteomes" id="UP000271098"/>
    </source>
</evidence>
<organism evidence="4">
    <name type="scientific">Gongylonema pulchrum</name>
    <dbReference type="NCBI Taxonomy" id="637853"/>
    <lineage>
        <taxon>Eukaryota</taxon>
        <taxon>Metazoa</taxon>
        <taxon>Ecdysozoa</taxon>
        <taxon>Nematoda</taxon>
        <taxon>Chromadorea</taxon>
        <taxon>Rhabditida</taxon>
        <taxon>Spirurina</taxon>
        <taxon>Spiruromorpha</taxon>
        <taxon>Spiruroidea</taxon>
        <taxon>Gongylonematidae</taxon>
        <taxon>Gongylonema</taxon>
    </lineage>
</organism>
<evidence type="ECO:0000313" key="4">
    <source>
        <dbReference type="WBParaSite" id="GPUH_0002200701-mRNA-1"/>
    </source>
</evidence>
<dbReference type="WBParaSite" id="GPUH_0002200701-mRNA-1">
    <property type="protein sequence ID" value="GPUH_0002200701-mRNA-1"/>
    <property type="gene ID" value="GPUH_0002200701"/>
</dbReference>
<keyword evidence="3" id="KW-1185">Reference proteome</keyword>
<dbReference type="OrthoDB" id="294251at2759"/>
<feature type="region of interest" description="Disordered" evidence="1">
    <location>
        <begin position="38"/>
        <end position="60"/>
    </location>
</feature>